<keyword evidence="2" id="KW-1185">Reference proteome</keyword>
<comment type="caution">
    <text evidence="1">The sequence shown here is derived from an EMBL/GenBank/DDBJ whole genome shotgun (WGS) entry which is preliminary data.</text>
</comment>
<protein>
    <submittedName>
        <fullName evidence="1">Uncharacterized protein</fullName>
    </submittedName>
</protein>
<dbReference type="Proteomes" id="UP001054902">
    <property type="component" value="Unassembled WGS sequence"/>
</dbReference>
<accession>A0AAD3H5L6</accession>
<organism evidence="1 2">
    <name type="scientific">Chaetoceros tenuissimus</name>
    <dbReference type="NCBI Taxonomy" id="426638"/>
    <lineage>
        <taxon>Eukaryota</taxon>
        <taxon>Sar</taxon>
        <taxon>Stramenopiles</taxon>
        <taxon>Ochrophyta</taxon>
        <taxon>Bacillariophyta</taxon>
        <taxon>Coscinodiscophyceae</taxon>
        <taxon>Chaetocerotophycidae</taxon>
        <taxon>Chaetocerotales</taxon>
        <taxon>Chaetocerotaceae</taxon>
        <taxon>Chaetoceros</taxon>
    </lineage>
</organism>
<gene>
    <name evidence="1" type="ORF">CTEN210_07627</name>
</gene>
<evidence type="ECO:0000313" key="1">
    <source>
        <dbReference type="EMBL" id="GFH51151.1"/>
    </source>
</evidence>
<proteinExistence type="predicted"/>
<reference evidence="1 2" key="1">
    <citation type="journal article" date="2021" name="Sci. Rep.">
        <title>The genome of the diatom Chaetoceros tenuissimus carries an ancient integrated fragment of an extant virus.</title>
        <authorList>
            <person name="Hongo Y."/>
            <person name="Kimura K."/>
            <person name="Takaki Y."/>
            <person name="Yoshida Y."/>
            <person name="Baba S."/>
            <person name="Kobayashi G."/>
            <person name="Nagasaki K."/>
            <person name="Hano T."/>
            <person name="Tomaru Y."/>
        </authorList>
    </citation>
    <scope>NUCLEOTIDE SEQUENCE [LARGE SCALE GENOMIC DNA]</scope>
    <source>
        <strain evidence="1 2">NIES-3715</strain>
    </source>
</reference>
<evidence type="ECO:0000313" key="2">
    <source>
        <dbReference type="Proteomes" id="UP001054902"/>
    </source>
</evidence>
<dbReference type="AlphaFoldDB" id="A0AAD3H5L6"/>
<dbReference type="EMBL" id="BLLK01000045">
    <property type="protein sequence ID" value="GFH51151.1"/>
    <property type="molecule type" value="Genomic_DNA"/>
</dbReference>
<name>A0AAD3H5L6_9STRA</name>
<sequence>MRYMETKELMDWTSKQGRILTCDGKATEYYTAERGFPFQPEELPHHYLIEGTTNEVFAKWAKEQNFNNPVCGAFFRPLFVGGFEHSTSADEVTFNVQTNTLFIDIRIPLLGLKLLKDHKSFEAMSSDELSLYSRRHAFAGYTKLTEENGRPCCTRHHCMDWNFAGNPRPRPNKWYVEMASNNNTWKEWSFARDDHQQHYYWERWERLENDGGGNGFVLAMRKKRKNNQEMDGIIVAVGDHFNYIYGRDMYGKDVEAKGDSSVTVIDDALQEEDRIKAMSFLSLSAGHGLISNGWKVDCNLQQWKNGTRLFSADKVSVKGNDISSCEVEIGDERWEVYECNVDVKELEKILKWRAGEGDTSGDTKEDAVEFKQILLGKKTGIKRKFE</sequence>